<accession>A0A392NCU1</accession>
<feature type="non-terminal residue" evidence="1">
    <location>
        <position position="1"/>
    </location>
</feature>
<protein>
    <submittedName>
        <fullName evidence="1">Uncharacterized protein</fullName>
    </submittedName>
</protein>
<evidence type="ECO:0000313" key="1">
    <source>
        <dbReference type="EMBL" id="MCH97341.1"/>
    </source>
</evidence>
<dbReference type="EMBL" id="LXQA010034702">
    <property type="protein sequence ID" value="MCH97341.1"/>
    <property type="molecule type" value="Genomic_DNA"/>
</dbReference>
<organism evidence="1 2">
    <name type="scientific">Trifolium medium</name>
    <dbReference type="NCBI Taxonomy" id="97028"/>
    <lineage>
        <taxon>Eukaryota</taxon>
        <taxon>Viridiplantae</taxon>
        <taxon>Streptophyta</taxon>
        <taxon>Embryophyta</taxon>
        <taxon>Tracheophyta</taxon>
        <taxon>Spermatophyta</taxon>
        <taxon>Magnoliopsida</taxon>
        <taxon>eudicotyledons</taxon>
        <taxon>Gunneridae</taxon>
        <taxon>Pentapetalae</taxon>
        <taxon>rosids</taxon>
        <taxon>fabids</taxon>
        <taxon>Fabales</taxon>
        <taxon>Fabaceae</taxon>
        <taxon>Papilionoideae</taxon>
        <taxon>50 kb inversion clade</taxon>
        <taxon>NPAAA clade</taxon>
        <taxon>Hologalegina</taxon>
        <taxon>IRL clade</taxon>
        <taxon>Trifolieae</taxon>
        <taxon>Trifolium</taxon>
    </lineage>
</organism>
<comment type="caution">
    <text evidence="1">The sequence shown here is derived from an EMBL/GenBank/DDBJ whole genome shotgun (WGS) entry which is preliminary data.</text>
</comment>
<name>A0A392NCU1_9FABA</name>
<dbReference type="Proteomes" id="UP000265520">
    <property type="component" value="Unassembled WGS sequence"/>
</dbReference>
<proteinExistence type="predicted"/>
<evidence type="ECO:0000313" key="2">
    <source>
        <dbReference type="Proteomes" id="UP000265520"/>
    </source>
</evidence>
<sequence length="40" mass="4640">TLLNCYTIVKKRLRESASSDSLENMIPPLFLSFESLNRRP</sequence>
<keyword evidence="2" id="KW-1185">Reference proteome</keyword>
<dbReference type="AlphaFoldDB" id="A0A392NCU1"/>
<reference evidence="1 2" key="1">
    <citation type="journal article" date="2018" name="Front. Plant Sci.">
        <title>Red Clover (Trifolium pratense) and Zigzag Clover (T. medium) - A Picture of Genomic Similarities and Differences.</title>
        <authorList>
            <person name="Dluhosova J."/>
            <person name="Istvanek J."/>
            <person name="Nedelnik J."/>
            <person name="Repkova J."/>
        </authorList>
    </citation>
    <scope>NUCLEOTIDE SEQUENCE [LARGE SCALE GENOMIC DNA]</scope>
    <source>
        <strain evidence="2">cv. 10/8</strain>
        <tissue evidence="1">Leaf</tissue>
    </source>
</reference>